<dbReference type="EMBL" id="JBIAPI010000002">
    <property type="protein sequence ID" value="MFF3223180.1"/>
    <property type="molecule type" value="Genomic_DNA"/>
</dbReference>
<organism evidence="3 4">
    <name type="scientific">Nocardia suismassiliense</name>
    <dbReference type="NCBI Taxonomy" id="2077092"/>
    <lineage>
        <taxon>Bacteria</taxon>
        <taxon>Bacillati</taxon>
        <taxon>Actinomycetota</taxon>
        <taxon>Actinomycetes</taxon>
        <taxon>Mycobacteriales</taxon>
        <taxon>Nocardiaceae</taxon>
        <taxon>Nocardia</taxon>
    </lineage>
</organism>
<gene>
    <name evidence="3" type="ORF">ACFYV7_10310</name>
</gene>
<sequence length="260" mass="27253">MVVRRMVQQGLAVIAVAVLAAACGGNGDEPSTPSRDRSTTVPTSASAPNAPTTAPTQIVPPPPGNPSQGTGTVVIRTRTLSGTPVPNVPVNLGLIQPCDPAKRDIPLGSTEVLRRDAVTDGNGAATFSVPIGCYHFGMGTPPPGTAPVPEGMHSLFLVRDGELAAGELRFQEPDLPAPCAAQTIVHDLDDIGELGSHNATVTECDGSWAIIAWDAPGDTQRIVRRTPDGWATYVYFPHNVCWTKASADGVPTRLQKYFNC</sequence>
<dbReference type="RefSeq" id="WP_387716205.1">
    <property type="nucleotide sequence ID" value="NZ_JBIAPI010000002.1"/>
</dbReference>
<feature type="signal peptide" evidence="2">
    <location>
        <begin position="1"/>
        <end position="20"/>
    </location>
</feature>
<feature type="compositionally biased region" description="Low complexity" evidence="1">
    <location>
        <begin position="39"/>
        <end position="56"/>
    </location>
</feature>
<comment type="caution">
    <text evidence="3">The sequence shown here is derived from an EMBL/GenBank/DDBJ whole genome shotgun (WGS) entry which is preliminary data.</text>
</comment>
<name>A0ABW6QPM6_9NOCA</name>
<evidence type="ECO:0000256" key="1">
    <source>
        <dbReference type="SAM" id="MobiDB-lite"/>
    </source>
</evidence>
<evidence type="ECO:0000313" key="4">
    <source>
        <dbReference type="Proteomes" id="UP001601948"/>
    </source>
</evidence>
<dbReference type="Proteomes" id="UP001601948">
    <property type="component" value="Unassembled WGS sequence"/>
</dbReference>
<evidence type="ECO:0000313" key="3">
    <source>
        <dbReference type="EMBL" id="MFF3223180.1"/>
    </source>
</evidence>
<feature type="chain" id="PRO_5046913291" description="Lipoprotein" evidence="2">
    <location>
        <begin position="21"/>
        <end position="260"/>
    </location>
</feature>
<proteinExistence type="predicted"/>
<accession>A0ABW6QPM6</accession>
<keyword evidence="4" id="KW-1185">Reference proteome</keyword>
<dbReference type="PROSITE" id="PS51257">
    <property type="entry name" value="PROKAR_LIPOPROTEIN"/>
    <property type="match status" value="1"/>
</dbReference>
<feature type="region of interest" description="Disordered" evidence="1">
    <location>
        <begin position="26"/>
        <end position="72"/>
    </location>
</feature>
<keyword evidence="2" id="KW-0732">Signal</keyword>
<evidence type="ECO:0008006" key="5">
    <source>
        <dbReference type="Google" id="ProtNLM"/>
    </source>
</evidence>
<reference evidence="3 4" key="1">
    <citation type="submission" date="2024-10" db="EMBL/GenBank/DDBJ databases">
        <title>The Natural Products Discovery Center: Release of the First 8490 Sequenced Strains for Exploring Actinobacteria Biosynthetic Diversity.</title>
        <authorList>
            <person name="Kalkreuter E."/>
            <person name="Kautsar S.A."/>
            <person name="Yang D."/>
            <person name="Bader C.D."/>
            <person name="Teijaro C.N."/>
            <person name="Fluegel L."/>
            <person name="Davis C.M."/>
            <person name="Simpson J.R."/>
            <person name="Lauterbach L."/>
            <person name="Steele A.D."/>
            <person name="Gui C."/>
            <person name="Meng S."/>
            <person name="Li G."/>
            <person name="Viehrig K."/>
            <person name="Ye F."/>
            <person name="Su P."/>
            <person name="Kiefer A.F."/>
            <person name="Nichols A."/>
            <person name="Cepeda A.J."/>
            <person name="Yan W."/>
            <person name="Fan B."/>
            <person name="Jiang Y."/>
            <person name="Adhikari A."/>
            <person name="Zheng C.-J."/>
            <person name="Schuster L."/>
            <person name="Cowan T.M."/>
            <person name="Smanski M.J."/>
            <person name="Chevrette M.G."/>
            <person name="De Carvalho L.P.S."/>
            <person name="Shen B."/>
        </authorList>
    </citation>
    <scope>NUCLEOTIDE SEQUENCE [LARGE SCALE GENOMIC DNA]</scope>
    <source>
        <strain evidence="3 4">NPDC003040</strain>
    </source>
</reference>
<protein>
    <recommendedName>
        <fullName evidence="5">Lipoprotein</fullName>
    </recommendedName>
</protein>
<evidence type="ECO:0000256" key="2">
    <source>
        <dbReference type="SAM" id="SignalP"/>
    </source>
</evidence>